<dbReference type="AlphaFoldDB" id="A0A9N8VMN0"/>
<feature type="transmembrane region" description="Helical" evidence="1">
    <location>
        <begin position="66"/>
        <end position="88"/>
    </location>
</feature>
<gene>
    <name evidence="2" type="ORF">ALEPTO_LOCUS1219</name>
</gene>
<reference evidence="2" key="1">
    <citation type="submission" date="2021-06" db="EMBL/GenBank/DDBJ databases">
        <authorList>
            <person name="Kallberg Y."/>
            <person name="Tangrot J."/>
            <person name="Rosling A."/>
        </authorList>
    </citation>
    <scope>NUCLEOTIDE SEQUENCE</scope>
    <source>
        <strain evidence="2">FL130A</strain>
    </source>
</reference>
<comment type="caution">
    <text evidence="2">The sequence shown here is derived from an EMBL/GenBank/DDBJ whole genome shotgun (WGS) entry which is preliminary data.</text>
</comment>
<feature type="transmembrane region" description="Helical" evidence="1">
    <location>
        <begin position="94"/>
        <end position="116"/>
    </location>
</feature>
<keyword evidence="3" id="KW-1185">Reference proteome</keyword>
<organism evidence="2 3">
    <name type="scientific">Ambispora leptoticha</name>
    <dbReference type="NCBI Taxonomy" id="144679"/>
    <lineage>
        <taxon>Eukaryota</taxon>
        <taxon>Fungi</taxon>
        <taxon>Fungi incertae sedis</taxon>
        <taxon>Mucoromycota</taxon>
        <taxon>Glomeromycotina</taxon>
        <taxon>Glomeromycetes</taxon>
        <taxon>Archaeosporales</taxon>
        <taxon>Ambisporaceae</taxon>
        <taxon>Ambispora</taxon>
    </lineage>
</organism>
<accession>A0A9N8VMN0</accession>
<evidence type="ECO:0000256" key="1">
    <source>
        <dbReference type="SAM" id="Phobius"/>
    </source>
</evidence>
<evidence type="ECO:0000313" key="2">
    <source>
        <dbReference type="EMBL" id="CAG8454841.1"/>
    </source>
</evidence>
<keyword evidence="1" id="KW-0812">Transmembrane</keyword>
<proteinExistence type="predicted"/>
<evidence type="ECO:0000313" key="3">
    <source>
        <dbReference type="Proteomes" id="UP000789508"/>
    </source>
</evidence>
<keyword evidence="1" id="KW-0472">Membrane</keyword>
<protein>
    <submittedName>
        <fullName evidence="2">941_t:CDS:1</fullName>
    </submittedName>
</protein>
<name>A0A9N8VMN0_9GLOM</name>
<keyword evidence="1" id="KW-1133">Transmembrane helix</keyword>
<sequence length="232" mass="26269">MKTIIIPLIELKTSCLKCFQSCHAFDAEWCLDLHGFLSRDEFAARLNEINNHIKDIPLLSERTMNIFKNICSVIGSHAILFIIVSFFLSPTHTISFIGPVVVLSTIFIYILGTYLIDRTAKHRAEKFTASLNSLFTHYNIRQKDNPTANWNLVWRRANLSHYTIKMKASWDGSVKGKATPKYVEYAEIVLEINDALSELTAQTVRVNLAADVISYNLSLSQDAQEKVVSNSV</sequence>
<dbReference type="OrthoDB" id="2364454at2759"/>
<dbReference type="Proteomes" id="UP000789508">
    <property type="component" value="Unassembled WGS sequence"/>
</dbReference>
<dbReference type="EMBL" id="CAJVPS010000122">
    <property type="protein sequence ID" value="CAG8454841.1"/>
    <property type="molecule type" value="Genomic_DNA"/>
</dbReference>